<keyword evidence="1" id="KW-0472">Membrane</keyword>
<dbReference type="EMBL" id="CP024161">
    <property type="protein sequence ID" value="ATP59813.1"/>
    <property type="molecule type" value="Genomic_DNA"/>
</dbReference>
<evidence type="ECO:0000313" key="2">
    <source>
        <dbReference type="EMBL" id="ATP59813.1"/>
    </source>
</evidence>
<keyword evidence="1" id="KW-0812">Transmembrane</keyword>
<organism evidence="2 3">
    <name type="scientific">Mesomycoplasma dispar</name>
    <dbReference type="NCBI Taxonomy" id="86660"/>
    <lineage>
        <taxon>Bacteria</taxon>
        <taxon>Bacillati</taxon>
        <taxon>Mycoplasmatota</taxon>
        <taxon>Mycoplasmoidales</taxon>
        <taxon>Metamycoplasmataceae</taxon>
        <taxon>Mesomycoplasma</taxon>
    </lineage>
</organism>
<reference evidence="2" key="1">
    <citation type="submission" date="2017-10" db="EMBL/GenBank/DDBJ databases">
        <title>Genome-wide analysis of the first isolated strain mycoplasma dispar GS01.</title>
        <authorList>
            <person name="Hao H."/>
            <person name="Chen S."/>
            <person name="Zhao P."/>
            <person name="Chu Y."/>
            <person name="Liu Y."/>
        </authorList>
    </citation>
    <scope>NUCLEOTIDE SEQUENCE [LARGE SCALE GENOMIC DNA]</scope>
    <source>
        <strain evidence="2">GS01</strain>
    </source>
</reference>
<sequence>MSKLPRTNKTLFLLLSFSDFCAFFFSSSAIPTGGFLQFRPVSPIFSLAVINMLLFSVCSWFFLTKFLVSVIKAFVTEFELLIKAS</sequence>
<keyword evidence="1" id="KW-1133">Transmembrane helix</keyword>
<evidence type="ECO:0000256" key="1">
    <source>
        <dbReference type="SAM" id="Phobius"/>
    </source>
</evidence>
<evidence type="ECO:0000313" key="3">
    <source>
        <dbReference type="Proteomes" id="UP000224629"/>
    </source>
</evidence>
<gene>
    <name evidence="2" type="ORF">CSW10_02655</name>
</gene>
<protein>
    <submittedName>
        <fullName evidence="2">Uncharacterized protein</fullName>
    </submittedName>
</protein>
<name>A0ABN5DW60_9BACT</name>
<keyword evidence="3" id="KW-1185">Reference proteome</keyword>
<dbReference type="Proteomes" id="UP000224629">
    <property type="component" value="Chromosome"/>
</dbReference>
<feature type="transmembrane region" description="Helical" evidence="1">
    <location>
        <begin position="45"/>
        <end position="63"/>
    </location>
</feature>
<proteinExistence type="predicted"/>
<accession>A0ABN5DW60</accession>